<accession>A0A1F2WT21</accession>
<reference evidence="1 2" key="1">
    <citation type="journal article" date="2016" name="Nat. Commun.">
        <title>Thousands of microbial genomes shed light on interconnected biogeochemical processes in an aquifer system.</title>
        <authorList>
            <person name="Anantharaman K."/>
            <person name="Brown C.T."/>
            <person name="Hug L.A."/>
            <person name="Sharon I."/>
            <person name="Castelle C.J."/>
            <person name="Probst A.J."/>
            <person name="Thomas B.C."/>
            <person name="Singh A."/>
            <person name="Wilkins M.J."/>
            <person name="Karaoz U."/>
            <person name="Brodie E.L."/>
            <person name="Williams K.H."/>
            <person name="Hubbard S.S."/>
            <person name="Banfield J.F."/>
        </authorList>
    </citation>
    <scope>NUCLEOTIDE SEQUENCE [LARGE SCALE GENOMIC DNA]</scope>
</reference>
<dbReference type="Proteomes" id="UP000177876">
    <property type="component" value="Unassembled WGS sequence"/>
</dbReference>
<dbReference type="AlphaFoldDB" id="A0A1F2WT21"/>
<organism evidence="1 2">
    <name type="scientific">Candidatus Solincola sediminis</name>
    <dbReference type="NCBI Taxonomy" id="1797199"/>
    <lineage>
        <taxon>Bacteria</taxon>
        <taxon>Bacillati</taxon>
        <taxon>Actinomycetota</taxon>
        <taxon>Candidatus Geothermincolia</taxon>
        <taxon>Candidatus Geothermincolales</taxon>
        <taxon>Candidatus Geothermincolaceae</taxon>
        <taxon>Candidatus Solincola</taxon>
    </lineage>
</organism>
<proteinExistence type="predicted"/>
<name>A0A1F2WT21_9ACTN</name>
<protein>
    <submittedName>
        <fullName evidence="1">Uncharacterized protein</fullName>
    </submittedName>
</protein>
<sequence length="187" mass="21174">MEDELKPVDFVDYDLIFSDGLSLLAKGMSVSEAIEASLKQHYPLTYRDINIETEWILDSLKQEKGWGSVRALRELAENPGLAETIRGQKIEATFADSKGSQSVPEAIADYPKVFSLAQRKRQAGFSLEDSLEMATRELYPQTFRKVKEQSLAHIRLFADKQGVHELRALRELAEDPKLMTDVEGRQS</sequence>
<evidence type="ECO:0000313" key="1">
    <source>
        <dbReference type="EMBL" id="OFW59876.1"/>
    </source>
</evidence>
<comment type="caution">
    <text evidence="1">The sequence shown here is derived from an EMBL/GenBank/DDBJ whole genome shotgun (WGS) entry which is preliminary data.</text>
</comment>
<evidence type="ECO:0000313" key="2">
    <source>
        <dbReference type="Proteomes" id="UP000177876"/>
    </source>
</evidence>
<dbReference type="EMBL" id="MELK01000009">
    <property type="protein sequence ID" value="OFW59876.1"/>
    <property type="molecule type" value="Genomic_DNA"/>
</dbReference>
<gene>
    <name evidence="1" type="ORF">A2Y75_10400</name>
</gene>